<accession>A0A392VXR9</accession>
<sequence length="52" mass="6015">MKHHIAFVKEHSFWLLGDGSQINFWTDKWLQDSPIADIIQIPPNACHLLSSK</sequence>
<dbReference type="EMBL" id="LXQA011295693">
    <property type="protein sequence ID" value="MCI92272.1"/>
    <property type="molecule type" value="Genomic_DNA"/>
</dbReference>
<keyword evidence="2" id="KW-1185">Reference proteome</keyword>
<evidence type="ECO:0000313" key="2">
    <source>
        <dbReference type="Proteomes" id="UP000265520"/>
    </source>
</evidence>
<dbReference type="AlphaFoldDB" id="A0A392VXR9"/>
<name>A0A392VXR9_9FABA</name>
<proteinExistence type="predicted"/>
<protein>
    <submittedName>
        <fullName evidence="1">Uncharacterized protein</fullName>
    </submittedName>
</protein>
<comment type="caution">
    <text evidence="1">The sequence shown here is derived from an EMBL/GenBank/DDBJ whole genome shotgun (WGS) entry which is preliminary data.</text>
</comment>
<feature type="non-terminal residue" evidence="1">
    <location>
        <position position="52"/>
    </location>
</feature>
<dbReference type="Proteomes" id="UP000265520">
    <property type="component" value="Unassembled WGS sequence"/>
</dbReference>
<reference evidence="1 2" key="1">
    <citation type="journal article" date="2018" name="Front. Plant Sci.">
        <title>Red Clover (Trifolium pratense) and Zigzag Clover (T. medium) - A Picture of Genomic Similarities and Differences.</title>
        <authorList>
            <person name="Dluhosova J."/>
            <person name="Istvanek J."/>
            <person name="Nedelnik J."/>
            <person name="Repkova J."/>
        </authorList>
    </citation>
    <scope>NUCLEOTIDE SEQUENCE [LARGE SCALE GENOMIC DNA]</scope>
    <source>
        <strain evidence="2">cv. 10/8</strain>
        <tissue evidence="1">Leaf</tissue>
    </source>
</reference>
<organism evidence="1 2">
    <name type="scientific">Trifolium medium</name>
    <dbReference type="NCBI Taxonomy" id="97028"/>
    <lineage>
        <taxon>Eukaryota</taxon>
        <taxon>Viridiplantae</taxon>
        <taxon>Streptophyta</taxon>
        <taxon>Embryophyta</taxon>
        <taxon>Tracheophyta</taxon>
        <taxon>Spermatophyta</taxon>
        <taxon>Magnoliopsida</taxon>
        <taxon>eudicotyledons</taxon>
        <taxon>Gunneridae</taxon>
        <taxon>Pentapetalae</taxon>
        <taxon>rosids</taxon>
        <taxon>fabids</taxon>
        <taxon>Fabales</taxon>
        <taxon>Fabaceae</taxon>
        <taxon>Papilionoideae</taxon>
        <taxon>50 kb inversion clade</taxon>
        <taxon>NPAAA clade</taxon>
        <taxon>Hologalegina</taxon>
        <taxon>IRL clade</taxon>
        <taxon>Trifolieae</taxon>
        <taxon>Trifolium</taxon>
    </lineage>
</organism>
<evidence type="ECO:0000313" key="1">
    <source>
        <dbReference type="EMBL" id="MCI92272.1"/>
    </source>
</evidence>